<reference evidence="2" key="1">
    <citation type="submission" date="2020-06" db="EMBL/GenBank/DDBJ databases">
        <authorList>
            <consortium name="Plant Systems Biology data submission"/>
        </authorList>
    </citation>
    <scope>NUCLEOTIDE SEQUENCE</scope>
    <source>
        <strain evidence="2">D6</strain>
    </source>
</reference>
<name>A0A9N8HYC2_9STRA</name>
<dbReference type="AlphaFoldDB" id="A0A9N8HYC2"/>
<feature type="region of interest" description="Disordered" evidence="1">
    <location>
        <begin position="116"/>
        <end position="138"/>
    </location>
</feature>
<dbReference type="Proteomes" id="UP001153069">
    <property type="component" value="Unassembled WGS sequence"/>
</dbReference>
<organism evidence="2 3">
    <name type="scientific">Seminavis robusta</name>
    <dbReference type="NCBI Taxonomy" id="568900"/>
    <lineage>
        <taxon>Eukaryota</taxon>
        <taxon>Sar</taxon>
        <taxon>Stramenopiles</taxon>
        <taxon>Ochrophyta</taxon>
        <taxon>Bacillariophyta</taxon>
        <taxon>Bacillariophyceae</taxon>
        <taxon>Bacillariophycidae</taxon>
        <taxon>Naviculales</taxon>
        <taxon>Naviculaceae</taxon>
        <taxon>Seminavis</taxon>
    </lineage>
</organism>
<gene>
    <name evidence="2" type="ORF">SEMRO_3904_G351800.1</name>
</gene>
<evidence type="ECO:0000313" key="2">
    <source>
        <dbReference type="EMBL" id="CAB9531728.1"/>
    </source>
</evidence>
<protein>
    <submittedName>
        <fullName evidence="2">Uncharacterized protein</fullName>
    </submittedName>
</protein>
<feature type="compositionally biased region" description="Low complexity" evidence="1">
    <location>
        <begin position="202"/>
        <end position="214"/>
    </location>
</feature>
<comment type="caution">
    <text evidence="2">The sequence shown here is derived from an EMBL/GenBank/DDBJ whole genome shotgun (WGS) entry which is preliminary data.</text>
</comment>
<evidence type="ECO:0000313" key="3">
    <source>
        <dbReference type="Proteomes" id="UP001153069"/>
    </source>
</evidence>
<sequence>MAIKSWLPYVQLRPPTYQELSDSSIPHVDLTIPHAWDPSRLDSVPEDDWFLQQDKTLYDDVVRIPLFRRPSMNVRLHDYLCIHSDCQNQSIVRRGIMESMAHIISDEIDLPPLIERASHGYDSDSSDDSDGYASDPDTTWQCHVQNRAQRRRPRYPPPTPWQPLCHQVLRRIVQDQLQHKLSKRLRMYQTFGATNHFALRTTVPSTTPVLSSHPSPRRSRLRAPPKSGGSSQELPMRLSSKLSMLPPSMEPRAPLREGH</sequence>
<feature type="region of interest" description="Disordered" evidence="1">
    <location>
        <begin position="202"/>
        <end position="259"/>
    </location>
</feature>
<proteinExistence type="predicted"/>
<evidence type="ECO:0000256" key="1">
    <source>
        <dbReference type="SAM" id="MobiDB-lite"/>
    </source>
</evidence>
<keyword evidence="3" id="KW-1185">Reference proteome</keyword>
<dbReference type="EMBL" id="CAICTM010003902">
    <property type="protein sequence ID" value="CAB9531728.1"/>
    <property type="molecule type" value="Genomic_DNA"/>
</dbReference>
<accession>A0A9N8HYC2</accession>
<feature type="compositionally biased region" description="Low complexity" evidence="1">
    <location>
        <begin position="234"/>
        <end position="251"/>
    </location>
</feature>